<feature type="site" description="Reversibly protonated during proton transport" evidence="13">
    <location>
        <position position="59"/>
    </location>
</feature>
<dbReference type="GO" id="GO:0005886">
    <property type="term" value="C:plasma membrane"/>
    <property type="evidence" value="ECO:0007669"/>
    <property type="project" value="UniProtKB-SubCell"/>
</dbReference>
<evidence type="ECO:0000256" key="13">
    <source>
        <dbReference type="HAMAP-Rule" id="MF_01396"/>
    </source>
</evidence>
<accession>A0A6J4IU09</accession>
<evidence type="ECO:0000256" key="5">
    <source>
        <dbReference type="ARBA" id="ARBA00022692"/>
    </source>
</evidence>
<keyword evidence="7 13" id="KW-1133">Transmembrane helix</keyword>
<gene>
    <name evidence="13" type="primary">atpE</name>
    <name evidence="15" type="ORF">AVDCRST_MAG63-2486</name>
</gene>
<dbReference type="InterPro" id="IPR035921">
    <property type="entry name" value="F/V-ATP_Csub_sf"/>
</dbReference>
<keyword evidence="9 13" id="KW-0446">Lipid-binding</keyword>
<evidence type="ECO:0000256" key="4">
    <source>
        <dbReference type="ARBA" id="ARBA00022547"/>
    </source>
</evidence>
<dbReference type="Gene3D" id="1.20.20.10">
    <property type="entry name" value="F1F0 ATP synthase subunit C"/>
    <property type="match status" value="1"/>
</dbReference>
<keyword evidence="10 13" id="KW-0472">Membrane</keyword>
<organism evidence="15">
    <name type="scientific">uncultured Armatimonadetes bacterium</name>
    <dbReference type="NCBI Taxonomy" id="157466"/>
    <lineage>
        <taxon>Bacteria</taxon>
        <taxon>Bacillati</taxon>
        <taxon>Armatimonadota</taxon>
        <taxon>environmental samples</taxon>
    </lineage>
</organism>
<feature type="transmembrane region" description="Helical" evidence="13">
    <location>
        <begin position="49"/>
        <end position="72"/>
    </location>
</feature>
<evidence type="ECO:0000256" key="9">
    <source>
        <dbReference type="ARBA" id="ARBA00023121"/>
    </source>
</evidence>
<comment type="caution">
    <text evidence="13">Lacks conserved residue(s) required for the propagation of feature annotation.</text>
</comment>
<dbReference type="GO" id="GO:0045259">
    <property type="term" value="C:proton-transporting ATP synthase complex"/>
    <property type="evidence" value="ECO:0007669"/>
    <property type="project" value="UniProtKB-KW"/>
</dbReference>
<dbReference type="EMBL" id="CADCTO010000311">
    <property type="protein sequence ID" value="CAA9260212.1"/>
    <property type="molecule type" value="Genomic_DNA"/>
</dbReference>
<dbReference type="InterPro" id="IPR000454">
    <property type="entry name" value="ATP_synth_F0_csu"/>
</dbReference>
<evidence type="ECO:0000256" key="8">
    <source>
        <dbReference type="ARBA" id="ARBA00023065"/>
    </source>
</evidence>
<keyword evidence="11 13" id="KW-0066">ATP synthesis</keyword>
<dbReference type="GO" id="GO:0008289">
    <property type="term" value="F:lipid binding"/>
    <property type="evidence" value="ECO:0007669"/>
    <property type="project" value="UniProtKB-KW"/>
</dbReference>
<proteinExistence type="inferred from homology"/>
<keyword evidence="6 13" id="KW-0375">Hydrogen ion transport</keyword>
<dbReference type="NCBIfam" id="TIGR01260">
    <property type="entry name" value="ATP_synt_c"/>
    <property type="match status" value="1"/>
</dbReference>
<keyword evidence="5 13" id="KW-0812">Transmembrane</keyword>
<dbReference type="PROSITE" id="PS00605">
    <property type="entry name" value="ATPASE_C"/>
    <property type="match status" value="1"/>
</dbReference>
<comment type="subcellular location">
    <subcellularLocation>
        <location evidence="13">Cell membrane</location>
        <topology evidence="13">Multi-pass membrane protein</topology>
    </subcellularLocation>
    <subcellularLocation>
        <location evidence="1">Membrane</location>
        <topology evidence="1">Multi-pass membrane protein</topology>
    </subcellularLocation>
</comment>
<keyword evidence="4 13" id="KW-0138">CF(0)</keyword>
<name>A0A6J4IU09_9BACT</name>
<evidence type="ECO:0000256" key="3">
    <source>
        <dbReference type="ARBA" id="ARBA00022448"/>
    </source>
</evidence>
<dbReference type="InterPro" id="IPR005953">
    <property type="entry name" value="ATP_synth_csu_bac/chlpt"/>
</dbReference>
<comment type="function">
    <text evidence="13">Key component of the F(0) channel; it plays a direct role in translocation across the membrane. A homomeric c-ring of between 10-14 subunits forms the central stalk rotor element with the F(1) delta and epsilon subunits.</text>
</comment>
<comment type="function">
    <text evidence="12 13">F(1)F(0) ATP synthase produces ATP from ADP in the presence of a proton or sodium gradient. F-type ATPases consist of two structural domains, F(1) containing the extramembraneous catalytic core and F(0) containing the membrane proton channel, linked together by a central stalk and a peripheral stalk. During catalysis, ATP synthesis in the catalytic domain of F(1) is coupled via a rotary mechanism of the central stalk subunits to proton translocation.</text>
</comment>
<reference evidence="15" key="1">
    <citation type="submission" date="2020-02" db="EMBL/GenBank/DDBJ databases">
        <authorList>
            <person name="Meier V. D."/>
        </authorList>
    </citation>
    <scope>NUCLEOTIDE SEQUENCE</scope>
    <source>
        <strain evidence="15">AVDCRST_MAG63</strain>
    </source>
</reference>
<dbReference type="InterPro" id="IPR020537">
    <property type="entry name" value="ATP_synth_F0_csu_DDCD_BS"/>
</dbReference>
<dbReference type="HAMAP" id="MF_01396">
    <property type="entry name" value="ATP_synth_c_bact"/>
    <property type="match status" value="1"/>
</dbReference>
<evidence type="ECO:0000256" key="6">
    <source>
        <dbReference type="ARBA" id="ARBA00022781"/>
    </source>
</evidence>
<evidence type="ECO:0000259" key="14">
    <source>
        <dbReference type="Pfam" id="PF00137"/>
    </source>
</evidence>
<sequence length="98" mass="9776">MLYLGLLALALGLGLPIAAFGGALGQGRAAAAALEGIARQPEAAGRIQTAMIIALALIESLVIYALLSFFLLNGKAPAITADQAIQMSQTGAAASAPQ</sequence>
<evidence type="ECO:0000256" key="2">
    <source>
        <dbReference type="ARBA" id="ARBA00006704"/>
    </source>
</evidence>
<dbReference type="PRINTS" id="PR00124">
    <property type="entry name" value="ATPASEC"/>
</dbReference>
<protein>
    <recommendedName>
        <fullName evidence="13">ATP synthase subunit c</fullName>
    </recommendedName>
    <alternativeName>
        <fullName evidence="13">ATP synthase F(0) sector subunit c</fullName>
    </alternativeName>
    <alternativeName>
        <fullName evidence="13">F-type ATPase subunit c</fullName>
        <shortName evidence="13">F-ATPase subunit c</shortName>
    </alternativeName>
    <alternativeName>
        <fullName evidence="13">Lipid-binding protein</fullName>
    </alternativeName>
</protein>
<dbReference type="GO" id="GO:0016787">
    <property type="term" value="F:hydrolase activity"/>
    <property type="evidence" value="ECO:0007669"/>
    <property type="project" value="UniProtKB-KW"/>
</dbReference>
<keyword evidence="8 13" id="KW-0406">Ion transport</keyword>
<keyword evidence="3 13" id="KW-0813">Transport</keyword>
<dbReference type="GO" id="GO:0033177">
    <property type="term" value="C:proton-transporting two-sector ATPase complex, proton-transporting domain"/>
    <property type="evidence" value="ECO:0007669"/>
    <property type="project" value="InterPro"/>
</dbReference>
<evidence type="ECO:0000256" key="1">
    <source>
        <dbReference type="ARBA" id="ARBA00004141"/>
    </source>
</evidence>
<dbReference type="SUPFAM" id="SSF81333">
    <property type="entry name" value="F1F0 ATP synthase subunit C"/>
    <property type="match status" value="1"/>
</dbReference>
<keyword evidence="15" id="KW-0378">Hydrolase</keyword>
<keyword evidence="13" id="KW-1003">Cell membrane</keyword>
<comment type="similarity">
    <text evidence="2 13">Belongs to the ATPase C chain family.</text>
</comment>
<dbReference type="InterPro" id="IPR038662">
    <property type="entry name" value="ATP_synth_F0_csu_sf"/>
</dbReference>
<dbReference type="CDD" id="cd18121">
    <property type="entry name" value="ATP-synt_Fo_c"/>
    <property type="match status" value="1"/>
</dbReference>
<dbReference type="GO" id="GO:0046933">
    <property type="term" value="F:proton-transporting ATP synthase activity, rotational mechanism"/>
    <property type="evidence" value="ECO:0007669"/>
    <property type="project" value="UniProtKB-UniRule"/>
</dbReference>
<evidence type="ECO:0000256" key="11">
    <source>
        <dbReference type="ARBA" id="ARBA00023310"/>
    </source>
</evidence>
<evidence type="ECO:0000256" key="10">
    <source>
        <dbReference type="ARBA" id="ARBA00023136"/>
    </source>
</evidence>
<evidence type="ECO:0000313" key="15">
    <source>
        <dbReference type="EMBL" id="CAA9260212.1"/>
    </source>
</evidence>
<evidence type="ECO:0000256" key="7">
    <source>
        <dbReference type="ARBA" id="ARBA00022989"/>
    </source>
</evidence>
<dbReference type="AlphaFoldDB" id="A0A6J4IU09"/>
<evidence type="ECO:0000256" key="12">
    <source>
        <dbReference type="ARBA" id="ARBA00025198"/>
    </source>
</evidence>
<feature type="domain" description="V-ATPase proteolipid subunit C-like" evidence="14">
    <location>
        <begin position="10"/>
        <end position="72"/>
    </location>
</feature>
<dbReference type="InterPro" id="IPR002379">
    <property type="entry name" value="ATPase_proteolipid_c-like_dom"/>
</dbReference>
<dbReference type="Pfam" id="PF00137">
    <property type="entry name" value="ATP-synt_C"/>
    <property type="match status" value="1"/>
</dbReference>